<keyword evidence="8" id="KW-0328">Glycosyltransferase</keyword>
<evidence type="ECO:0000256" key="2">
    <source>
        <dbReference type="ARBA" id="ARBA00010430"/>
    </source>
</evidence>
<evidence type="ECO:0000313" key="8">
    <source>
        <dbReference type="EMBL" id="BET02876.1"/>
    </source>
</evidence>
<dbReference type="GO" id="GO:0016757">
    <property type="term" value="F:glycosyltransferase activity"/>
    <property type="evidence" value="ECO:0007669"/>
    <property type="project" value="UniProtKB-KW"/>
</dbReference>
<gene>
    <name evidence="8" type="ORF">NTJ_15694</name>
</gene>
<proteinExistence type="inferred from homology"/>
<keyword evidence="8" id="KW-0808">Transferase</keyword>
<evidence type="ECO:0000256" key="5">
    <source>
        <dbReference type="ARBA" id="ARBA00022989"/>
    </source>
</evidence>
<name>A0ABN7BET3_9HEMI</name>
<comment type="function">
    <text evidence="7">Stabilizer subunit of the dolichol-phosphate mannose (DPM) synthase complex; tethers catalytic subunit to the ER.</text>
</comment>
<comment type="subcellular location">
    <subcellularLocation>
        <location evidence="1 7">Endoplasmic reticulum membrane</location>
        <topology evidence="1 7">Multi-pass membrane protein</topology>
    </subcellularLocation>
</comment>
<dbReference type="PANTHER" id="PTHR16433">
    <property type="entry name" value="DOLICHOL-PHOSPHATE MANNOSYLTRANSFERASE SUBUNIT 3"/>
    <property type="match status" value="1"/>
</dbReference>
<dbReference type="InterPro" id="IPR013174">
    <property type="entry name" value="DPM3"/>
</dbReference>
<evidence type="ECO:0000313" key="9">
    <source>
        <dbReference type="Proteomes" id="UP001307889"/>
    </source>
</evidence>
<evidence type="ECO:0000256" key="7">
    <source>
        <dbReference type="RuleBase" id="RU365085"/>
    </source>
</evidence>
<dbReference type="Proteomes" id="UP001307889">
    <property type="component" value="Chromosome 14"/>
</dbReference>
<protein>
    <recommendedName>
        <fullName evidence="7">Dolichol-phosphate mannosyltransferase subunit 3</fullName>
    </recommendedName>
</protein>
<evidence type="ECO:0000256" key="3">
    <source>
        <dbReference type="ARBA" id="ARBA00022692"/>
    </source>
</evidence>
<evidence type="ECO:0000256" key="4">
    <source>
        <dbReference type="ARBA" id="ARBA00022824"/>
    </source>
</evidence>
<dbReference type="Pfam" id="PF08285">
    <property type="entry name" value="DPM3"/>
    <property type="match status" value="1"/>
</dbReference>
<reference evidence="8 9" key="1">
    <citation type="submission" date="2023-09" db="EMBL/GenBank/DDBJ databases">
        <title>Nesidiocoris tenuis whole genome shotgun sequence.</title>
        <authorList>
            <person name="Shibata T."/>
            <person name="Shimoda M."/>
            <person name="Kobayashi T."/>
            <person name="Uehara T."/>
        </authorList>
    </citation>
    <scope>NUCLEOTIDE SEQUENCE [LARGE SCALE GENOMIC DNA]</scope>
    <source>
        <strain evidence="8 9">Japan</strain>
    </source>
</reference>
<dbReference type="EMBL" id="AP028922">
    <property type="protein sequence ID" value="BET02876.1"/>
    <property type="molecule type" value="Genomic_DNA"/>
</dbReference>
<comment type="pathway">
    <text evidence="7">Protein modification; protein glycosylation.</text>
</comment>
<keyword evidence="3 7" id="KW-0812">Transmembrane</keyword>
<comment type="subunit">
    <text evidence="7">Component of the dolichol-phosphate mannose (DPM) synthase complex.</text>
</comment>
<comment type="similarity">
    <text evidence="2 7">Belongs to the DPM3 family.</text>
</comment>
<keyword evidence="9" id="KW-1185">Reference proteome</keyword>
<sequence length="90" mass="10132">MTKLLEWIGAVVAGLSIWYVLLTNSIKSQFLAEWRESIALAPFVFLILFGVYSVVVVLWRTATFNDCPEAAKELQEQIVEAKNDLKSKGL</sequence>
<accession>A0ABN7BET3</accession>
<organism evidence="8 9">
    <name type="scientific">Nesidiocoris tenuis</name>
    <dbReference type="NCBI Taxonomy" id="355587"/>
    <lineage>
        <taxon>Eukaryota</taxon>
        <taxon>Metazoa</taxon>
        <taxon>Ecdysozoa</taxon>
        <taxon>Arthropoda</taxon>
        <taxon>Hexapoda</taxon>
        <taxon>Insecta</taxon>
        <taxon>Pterygota</taxon>
        <taxon>Neoptera</taxon>
        <taxon>Paraneoptera</taxon>
        <taxon>Hemiptera</taxon>
        <taxon>Heteroptera</taxon>
        <taxon>Panheteroptera</taxon>
        <taxon>Cimicomorpha</taxon>
        <taxon>Miridae</taxon>
        <taxon>Dicyphina</taxon>
        <taxon>Nesidiocoris</taxon>
    </lineage>
</organism>
<keyword evidence="5 7" id="KW-1133">Transmembrane helix</keyword>
<dbReference type="PANTHER" id="PTHR16433:SF0">
    <property type="entry name" value="DOLICHOL-PHOSPHATE MANNOSYLTRANSFERASE SUBUNIT 3"/>
    <property type="match status" value="1"/>
</dbReference>
<feature type="transmembrane region" description="Helical" evidence="7">
    <location>
        <begin position="6"/>
        <end position="26"/>
    </location>
</feature>
<evidence type="ECO:0000256" key="1">
    <source>
        <dbReference type="ARBA" id="ARBA00004477"/>
    </source>
</evidence>
<feature type="transmembrane region" description="Helical" evidence="7">
    <location>
        <begin position="38"/>
        <end position="59"/>
    </location>
</feature>
<evidence type="ECO:0000256" key="6">
    <source>
        <dbReference type="ARBA" id="ARBA00023136"/>
    </source>
</evidence>
<keyword evidence="6 7" id="KW-0472">Membrane</keyword>
<keyword evidence="4 7" id="KW-0256">Endoplasmic reticulum</keyword>